<dbReference type="InterPro" id="IPR056813">
    <property type="entry name" value="GIL1_IRKI_C"/>
</dbReference>
<dbReference type="GO" id="GO:0009959">
    <property type="term" value="P:negative gravitropism"/>
    <property type="evidence" value="ECO:0007669"/>
    <property type="project" value="InterPro"/>
</dbReference>
<dbReference type="ExpressionAtlas" id="A5BP35">
    <property type="expression patterns" value="baseline and differential"/>
</dbReference>
<feature type="region of interest" description="Disordered" evidence="2">
    <location>
        <begin position="51"/>
        <end position="78"/>
    </location>
</feature>
<dbReference type="InterPro" id="IPR006943">
    <property type="entry name" value="DUF641_pln"/>
</dbReference>
<proteinExistence type="predicted"/>
<organism evidence="5">
    <name type="scientific">Vitis vinifera</name>
    <name type="common">Grape</name>
    <dbReference type="NCBI Taxonomy" id="29760"/>
    <lineage>
        <taxon>Eukaryota</taxon>
        <taxon>Viridiplantae</taxon>
        <taxon>Streptophyta</taxon>
        <taxon>Embryophyta</taxon>
        <taxon>Tracheophyta</taxon>
        <taxon>Spermatophyta</taxon>
        <taxon>Magnoliopsida</taxon>
        <taxon>eudicotyledons</taxon>
        <taxon>Gunneridae</taxon>
        <taxon>Pentapetalae</taxon>
        <taxon>rosids</taxon>
        <taxon>Vitales</taxon>
        <taxon>Vitaceae</taxon>
        <taxon>Viteae</taxon>
        <taxon>Vitis</taxon>
    </lineage>
</organism>
<feature type="domain" description="DUF641" evidence="3">
    <location>
        <begin position="82"/>
        <end position="206"/>
    </location>
</feature>
<reference evidence="5" key="1">
    <citation type="journal article" date="2007" name="PLoS ONE">
        <title>The first genome sequence of an elite grapevine cultivar (Pinot noir Vitis vinifera L.): coping with a highly heterozygous genome.</title>
        <authorList>
            <person name="Velasco R."/>
            <person name="Zharkikh A."/>
            <person name="Troggio M."/>
            <person name="Cartwright D.A."/>
            <person name="Cestaro A."/>
            <person name="Pruss D."/>
            <person name="Pindo M."/>
            <person name="FitzGerald L.M."/>
            <person name="Vezzulli S."/>
            <person name="Reid J."/>
            <person name="Malacarne G."/>
            <person name="Iliev D."/>
            <person name="Coppola G."/>
            <person name="Wardell B."/>
            <person name="Micheletti D."/>
            <person name="Macalma T."/>
            <person name="Facci M."/>
            <person name="Mitchell J.T."/>
            <person name="Perazzolli M."/>
            <person name="Eldredge G."/>
            <person name="Gatto P."/>
            <person name="Oyzerski R."/>
            <person name="Moretto M."/>
            <person name="Gutin N."/>
            <person name="Stefanini M."/>
            <person name="Chen Y."/>
            <person name="Segala C."/>
            <person name="Davenport C."/>
            <person name="Dematte L."/>
            <person name="Mraz A."/>
            <person name="Battilana J."/>
            <person name="Stormo K."/>
            <person name="Costa F."/>
            <person name="Tao Q."/>
            <person name="Si-Ammour A."/>
            <person name="Harkins T."/>
            <person name="Lackey A."/>
            <person name="Perbost C."/>
            <person name="Taillon B."/>
            <person name="Stella A."/>
            <person name="Solovyev V."/>
            <person name="Fawcett J.A."/>
            <person name="Sterck L."/>
            <person name="Vandepoele K."/>
            <person name="Grando S.M."/>
            <person name="Toppo S."/>
            <person name="Moser C."/>
            <person name="Lanchbury J."/>
            <person name="Bogden R."/>
            <person name="Skolnick M."/>
            <person name="Sgaramella V."/>
            <person name="Bhatnagar S.K."/>
            <person name="Fontana P."/>
            <person name="Gutin A."/>
            <person name="Van de Peer Y."/>
            <person name="Salamini F."/>
            <person name="Viola R."/>
        </authorList>
    </citation>
    <scope>NUCLEOTIDE SEQUENCE</scope>
</reference>
<feature type="coiled-coil region" evidence="1">
    <location>
        <begin position="158"/>
        <end position="206"/>
    </location>
</feature>
<dbReference type="EMBL" id="AM466208">
    <property type="protein sequence ID" value="CAN72546.1"/>
    <property type="molecule type" value="Genomic_DNA"/>
</dbReference>
<name>A5BP35_VITVI</name>
<evidence type="ECO:0000256" key="2">
    <source>
        <dbReference type="SAM" id="MobiDB-lite"/>
    </source>
</evidence>
<evidence type="ECO:0000259" key="3">
    <source>
        <dbReference type="Pfam" id="PF04859"/>
    </source>
</evidence>
<dbReference type="InterPro" id="IPR040225">
    <property type="entry name" value="GIL1-like"/>
</dbReference>
<accession>A5BP35</accession>
<gene>
    <name evidence="5" type="ORF">VITISV_013476</name>
</gene>
<feature type="domain" description="GIL1/IRKI C-terminal" evidence="4">
    <location>
        <begin position="406"/>
        <end position="459"/>
    </location>
</feature>
<evidence type="ECO:0000259" key="4">
    <source>
        <dbReference type="Pfam" id="PF24994"/>
    </source>
</evidence>
<dbReference type="AlphaFoldDB" id="A5BP35"/>
<evidence type="ECO:0000256" key="1">
    <source>
        <dbReference type="SAM" id="Coils"/>
    </source>
</evidence>
<dbReference type="Pfam" id="PF04859">
    <property type="entry name" value="DUF641"/>
    <property type="match status" value="1"/>
</dbReference>
<protein>
    <submittedName>
        <fullName evidence="5">Uncharacterized protein</fullName>
    </submittedName>
</protein>
<keyword evidence="1" id="KW-0175">Coiled coil</keyword>
<evidence type="ECO:0000313" key="5">
    <source>
        <dbReference type="EMBL" id="CAN72546.1"/>
    </source>
</evidence>
<feature type="compositionally biased region" description="Basic and acidic residues" evidence="2">
    <location>
        <begin position="53"/>
        <end position="62"/>
    </location>
</feature>
<sequence length="505" mass="57691">MVDYSKKCQFKMDSVKRSAVTPSKSRLARTFAKVLHLRMVTGVAPVDGIQKIKAPESSKDDQDAGSWSRSQSYDDNDEKLRNTAELEAHLAQLFASISSVKSAYAQLQYAQSPYDSNGIQSADQIVVSELKNLSELKRCYLKKQFDPSPGRTLCLAEIQEQKSLLKTYEIMRKKLECQMKLKDSEITFLREKLEDCHKQNKSLEKRLNPSAHLSVLDNLHLSGISPSHFITVLQHTVKSIRSFVRLMINEMESSGWDINAAAAAIQPSVVFLKATHRCLAFESFVCREMFDSFHFPNFSLPNESLPEQNQWQRFFFERFIKLKSTRVKEYLAQKPKSTFGKFCRAKYLKLVHPKMESSFFGNLSQRSIVNSGKFPDTPFFTSFSEMAKRVWLLHCLAFSFNPEAKIFQVNKGCPFSEVYMESIIDEPSPPPDCPPETHSRVAFTVVPGFRIGKTVIQCQQAPALSSVKGRFEIRQPWVFIIECWTVCICLLTSCLCLSTQLRWTP</sequence>
<dbReference type="PANTHER" id="PTHR31161">
    <property type="entry name" value="PROTEIN GRAVITROPIC IN THE LIGHT 1"/>
    <property type="match status" value="1"/>
</dbReference>
<dbReference type="GO" id="GO:0009639">
    <property type="term" value="P:response to red or far red light"/>
    <property type="evidence" value="ECO:0007669"/>
    <property type="project" value="InterPro"/>
</dbReference>
<dbReference type="Pfam" id="PF24994">
    <property type="entry name" value="GIL1_IRKI_C"/>
    <property type="match status" value="1"/>
</dbReference>